<organism evidence="3 4">
    <name type="scientific">Nannochloropsis gaditana</name>
    <dbReference type="NCBI Taxonomy" id="72520"/>
    <lineage>
        <taxon>Eukaryota</taxon>
        <taxon>Sar</taxon>
        <taxon>Stramenopiles</taxon>
        <taxon>Ochrophyta</taxon>
        <taxon>Eustigmatophyceae</taxon>
        <taxon>Eustigmatales</taxon>
        <taxon>Monodopsidaceae</taxon>
        <taxon>Nannochloropsis</taxon>
    </lineage>
</organism>
<feature type="compositionally biased region" description="Low complexity" evidence="1">
    <location>
        <begin position="52"/>
        <end position="73"/>
    </location>
</feature>
<keyword evidence="4" id="KW-1185">Reference proteome</keyword>
<dbReference type="Gene3D" id="3.40.50.1820">
    <property type="entry name" value="alpha/beta hydrolase"/>
    <property type="match status" value="1"/>
</dbReference>
<protein>
    <recommendedName>
        <fullName evidence="2">Serine aminopeptidase S33 domain-containing protein</fullName>
    </recommendedName>
</protein>
<dbReference type="Proteomes" id="UP000019335">
    <property type="component" value="Chromosome 4"/>
</dbReference>
<dbReference type="PANTHER" id="PTHR11614">
    <property type="entry name" value="PHOSPHOLIPASE-RELATED"/>
    <property type="match status" value="1"/>
</dbReference>
<sequence length="400" mass="44216">MGDRIRKAICGPGYCFASLVCAKTGKKYATPIATSRLHRCFGSHAGIPNTKVGGSSLPTSPSSFSSSTAVSPLADPPTTFGDHRRLYPLPYKRCSPASLPLNVQHSDRFLVSRRGQALYMQTFRPPHLKEEGVKGVVFLVHDYGDHSSWFLRDLAVALCQQEFLVVSLDLEGHGRSDGLRGRFDFGHAVIDLCDQYGAFSLEQQSTPCFLLGEGLGAALAYKTYQMQGGRFWDGIILLSPTLAFPPRLRPSPWMLRLLRRLEPRMGDLPLIPWGRQYLDLLSDSVARQEVMENPFFIQHGMRVATIFQVLAALDELYLHPPPSFTPASLGPSPPSSGVPPRTSPPSPAVCTFNEMTAPFLILQGEEDRFHGGRERGGEGGGGRGWWCGNCTDRRRAWTRR</sequence>
<feature type="region of interest" description="Disordered" evidence="1">
    <location>
        <begin position="326"/>
        <end position="347"/>
    </location>
</feature>
<feature type="compositionally biased region" description="Pro residues" evidence="1">
    <location>
        <begin position="331"/>
        <end position="347"/>
    </location>
</feature>
<gene>
    <name evidence="3" type="ORF">Naga_100095g15</name>
</gene>
<evidence type="ECO:0000313" key="3">
    <source>
        <dbReference type="EMBL" id="EWM28881.1"/>
    </source>
</evidence>
<dbReference type="EMBL" id="AZIL01000265">
    <property type="protein sequence ID" value="EWM28881.1"/>
    <property type="molecule type" value="Genomic_DNA"/>
</dbReference>
<dbReference type="Pfam" id="PF12146">
    <property type="entry name" value="Hydrolase_4"/>
    <property type="match status" value="1"/>
</dbReference>
<name>W7U7S5_9STRA</name>
<dbReference type="InterPro" id="IPR051044">
    <property type="entry name" value="MAG_DAG_Lipase"/>
</dbReference>
<feature type="region of interest" description="Disordered" evidence="1">
    <location>
        <begin position="51"/>
        <end position="77"/>
    </location>
</feature>
<proteinExistence type="predicted"/>
<feature type="domain" description="Serine aminopeptidase S33" evidence="2">
    <location>
        <begin position="133"/>
        <end position="316"/>
    </location>
</feature>
<dbReference type="OrthoDB" id="2498029at2759"/>
<reference evidence="3 4" key="1">
    <citation type="journal article" date="2014" name="Mol. Plant">
        <title>Chromosome Scale Genome Assembly and Transcriptome Profiling of Nannochloropsis gaditana in Nitrogen Depletion.</title>
        <authorList>
            <person name="Corteggiani Carpinelli E."/>
            <person name="Telatin A."/>
            <person name="Vitulo N."/>
            <person name="Forcato C."/>
            <person name="D'Angelo M."/>
            <person name="Schiavon R."/>
            <person name="Vezzi A."/>
            <person name="Giacometti G.M."/>
            <person name="Morosinotto T."/>
            <person name="Valle G."/>
        </authorList>
    </citation>
    <scope>NUCLEOTIDE SEQUENCE [LARGE SCALE GENOMIC DNA]</scope>
    <source>
        <strain evidence="3 4">B-31</strain>
    </source>
</reference>
<dbReference type="AlphaFoldDB" id="W7U7S5"/>
<dbReference type="InterPro" id="IPR022742">
    <property type="entry name" value="Hydrolase_4"/>
</dbReference>
<evidence type="ECO:0000259" key="2">
    <source>
        <dbReference type="Pfam" id="PF12146"/>
    </source>
</evidence>
<dbReference type="SUPFAM" id="SSF53474">
    <property type="entry name" value="alpha/beta-Hydrolases"/>
    <property type="match status" value="1"/>
</dbReference>
<evidence type="ECO:0000256" key="1">
    <source>
        <dbReference type="SAM" id="MobiDB-lite"/>
    </source>
</evidence>
<accession>W7U7S5</accession>
<dbReference type="InterPro" id="IPR029058">
    <property type="entry name" value="AB_hydrolase_fold"/>
</dbReference>
<comment type="caution">
    <text evidence="3">The sequence shown here is derived from an EMBL/GenBank/DDBJ whole genome shotgun (WGS) entry which is preliminary data.</text>
</comment>
<evidence type="ECO:0000313" key="4">
    <source>
        <dbReference type="Proteomes" id="UP000019335"/>
    </source>
</evidence>